<keyword evidence="4" id="KW-1185">Reference proteome</keyword>
<gene>
    <name evidence="3" type="ORF">AVEN_214227_1</name>
    <name evidence="2" type="ORF">AVEN_54986_1</name>
</gene>
<dbReference type="EMBL" id="BGPR01116009">
    <property type="protein sequence ID" value="GBN05758.1"/>
    <property type="molecule type" value="Genomic_DNA"/>
</dbReference>
<accession>A0A4Y2KWR0</accession>
<dbReference type="AlphaFoldDB" id="A0A4Y2KWR0"/>
<sequence>MSWNTLSKFPHHTSGRTFEPRPDLVYTKPIYTMDLRWNRVSKMKPSGYEVKTLPSSHRGHLKKENSRGMNFGTTFDIKIADFLKIGTRFVDGKSVCISVLRKR</sequence>
<dbReference type="EMBL" id="BGPR01116020">
    <property type="protein sequence ID" value="GBN05806.1"/>
    <property type="molecule type" value="Genomic_DNA"/>
</dbReference>
<reference evidence="3 4" key="1">
    <citation type="journal article" date="2019" name="Sci. Rep.">
        <title>Orb-weaving spider Araneus ventricosus genome elucidates the spidroin gene catalogue.</title>
        <authorList>
            <person name="Kono N."/>
            <person name="Nakamura H."/>
            <person name="Ohtoshi R."/>
            <person name="Moran D.A.P."/>
            <person name="Shinohara A."/>
            <person name="Yoshida Y."/>
            <person name="Fujiwara M."/>
            <person name="Mori M."/>
            <person name="Tomita M."/>
            <person name="Arakawa K."/>
        </authorList>
    </citation>
    <scope>NUCLEOTIDE SEQUENCE [LARGE SCALE GENOMIC DNA]</scope>
</reference>
<proteinExistence type="predicted"/>
<dbReference type="Proteomes" id="UP000499080">
    <property type="component" value="Unassembled WGS sequence"/>
</dbReference>
<feature type="region of interest" description="Disordered" evidence="1">
    <location>
        <begin position="1"/>
        <end position="20"/>
    </location>
</feature>
<evidence type="ECO:0000313" key="2">
    <source>
        <dbReference type="EMBL" id="GBN05758.1"/>
    </source>
</evidence>
<evidence type="ECO:0000313" key="3">
    <source>
        <dbReference type="EMBL" id="GBN05806.1"/>
    </source>
</evidence>
<protein>
    <submittedName>
        <fullName evidence="3">Uncharacterized protein</fullName>
    </submittedName>
</protein>
<comment type="caution">
    <text evidence="3">The sequence shown here is derived from an EMBL/GenBank/DDBJ whole genome shotgun (WGS) entry which is preliminary data.</text>
</comment>
<organism evidence="3 4">
    <name type="scientific">Araneus ventricosus</name>
    <name type="common">Orbweaver spider</name>
    <name type="synonym">Epeira ventricosa</name>
    <dbReference type="NCBI Taxonomy" id="182803"/>
    <lineage>
        <taxon>Eukaryota</taxon>
        <taxon>Metazoa</taxon>
        <taxon>Ecdysozoa</taxon>
        <taxon>Arthropoda</taxon>
        <taxon>Chelicerata</taxon>
        <taxon>Arachnida</taxon>
        <taxon>Araneae</taxon>
        <taxon>Araneomorphae</taxon>
        <taxon>Entelegynae</taxon>
        <taxon>Araneoidea</taxon>
        <taxon>Araneidae</taxon>
        <taxon>Araneus</taxon>
    </lineage>
</organism>
<evidence type="ECO:0000256" key="1">
    <source>
        <dbReference type="SAM" id="MobiDB-lite"/>
    </source>
</evidence>
<evidence type="ECO:0000313" key="4">
    <source>
        <dbReference type="Proteomes" id="UP000499080"/>
    </source>
</evidence>
<name>A0A4Y2KWR0_ARAVE</name>